<feature type="compositionally biased region" description="Basic residues" evidence="4">
    <location>
        <begin position="25"/>
        <end position="35"/>
    </location>
</feature>
<keyword evidence="2" id="KW-0805">Transcription regulation</keyword>
<evidence type="ECO:0000313" key="6">
    <source>
        <dbReference type="Proteomes" id="UP000607653"/>
    </source>
</evidence>
<reference evidence="5 6" key="1">
    <citation type="journal article" date="2020" name="Mol. Biol. Evol.">
        <title>Distinct Expression and Methylation Patterns for Genes with Different Fates following a Single Whole-Genome Duplication in Flowering Plants.</title>
        <authorList>
            <person name="Shi T."/>
            <person name="Rahmani R.S."/>
            <person name="Gugger P.F."/>
            <person name="Wang M."/>
            <person name="Li H."/>
            <person name="Zhang Y."/>
            <person name="Li Z."/>
            <person name="Wang Q."/>
            <person name="Van de Peer Y."/>
            <person name="Marchal K."/>
            <person name="Chen J."/>
        </authorList>
    </citation>
    <scope>NUCLEOTIDE SEQUENCE [LARGE SCALE GENOMIC DNA]</scope>
    <source>
        <tissue evidence="5">Leaf</tissue>
    </source>
</reference>
<name>A0A822XXN7_NELNU</name>
<keyword evidence="3" id="KW-0804">Transcription</keyword>
<feature type="region of interest" description="Disordered" evidence="4">
    <location>
        <begin position="397"/>
        <end position="425"/>
    </location>
</feature>
<organism evidence="5 6">
    <name type="scientific">Nelumbo nucifera</name>
    <name type="common">Sacred lotus</name>
    <dbReference type="NCBI Taxonomy" id="4432"/>
    <lineage>
        <taxon>Eukaryota</taxon>
        <taxon>Viridiplantae</taxon>
        <taxon>Streptophyta</taxon>
        <taxon>Embryophyta</taxon>
        <taxon>Tracheophyta</taxon>
        <taxon>Spermatophyta</taxon>
        <taxon>Magnoliopsida</taxon>
        <taxon>Proteales</taxon>
        <taxon>Nelumbonaceae</taxon>
        <taxon>Nelumbo</taxon>
    </lineage>
</organism>
<dbReference type="InterPro" id="IPR040356">
    <property type="entry name" value="SPEAR"/>
</dbReference>
<evidence type="ECO:0000256" key="4">
    <source>
        <dbReference type="SAM" id="MobiDB-lite"/>
    </source>
</evidence>
<dbReference type="PANTHER" id="PTHR33388">
    <property type="entry name" value="OS01G0212500 PROTEIN"/>
    <property type="match status" value="1"/>
</dbReference>
<sequence>MVQEEQYQRWCSNSSSGGGGSGSRSTKKLKQKKIPQRGLGVAQLEKIRLEEQQKKDAASVAVVPSSPCIVIPLPPHNPYHSQSSVPFPPPPVDLSSSSSLFRPVAPSIPISTHDLFVLPPPNPTPPPLHGLPSSPLGAEGGVFSALGDSAVTGAGDAYLQSIWNSHELSEGSKLDPGFTFRSRLQNDNTIWLPPVITHSKQPQQQHSSSSMVNAASVTSSSSGVNLQMEPPSNQSYYSNYIQLLWPEEKMVGIKRSWPFSVDNPSVPSFHYRYPSLGTPICRPEESSSCGNGGMLNYEQGNAIVRRIPLGSITTHVDCRRGMTEINHKRGIQENGAQLEGDFLTLGLSATSSSSSMVSKSKQPLDFLGLHYRDLTEFDLFPIQGSIEQQPFYSFLPPKGQVGRAAPSTDDHSGEAGDSVDLNLKL</sequence>
<dbReference type="GO" id="GO:0003700">
    <property type="term" value="F:DNA-binding transcription factor activity"/>
    <property type="evidence" value="ECO:0007669"/>
    <property type="project" value="InterPro"/>
</dbReference>
<feature type="region of interest" description="Disordered" evidence="4">
    <location>
        <begin position="1"/>
        <end position="37"/>
    </location>
</feature>
<dbReference type="InterPro" id="IPR014855">
    <property type="entry name" value="NOZZLE"/>
</dbReference>
<gene>
    <name evidence="5" type="ORF">HUJ06_026246</name>
</gene>
<comment type="caution">
    <text evidence="5">The sequence shown here is derived from an EMBL/GenBank/DDBJ whole genome shotgun (WGS) entry which is preliminary data.</text>
</comment>
<accession>A0A822XXN7</accession>
<dbReference type="AlphaFoldDB" id="A0A822XXN7"/>
<dbReference type="Proteomes" id="UP000607653">
    <property type="component" value="Unassembled WGS sequence"/>
</dbReference>
<keyword evidence="6" id="KW-1185">Reference proteome</keyword>
<dbReference type="Pfam" id="PF08744">
    <property type="entry name" value="NOZZLE"/>
    <property type="match status" value="1"/>
</dbReference>
<evidence type="ECO:0000256" key="2">
    <source>
        <dbReference type="ARBA" id="ARBA00023015"/>
    </source>
</evidence>
<protein>
    <submittedName>
        <fullName evidence="5">Uncharacterized protein</fullName>
    </submittedName>
</protein>
<evidence type="ECO:0000256" key="3">
    <source>
        <dbReference type="ARBA" id="ARBA00023163"/>
    </source>
</evidence>
<evidence type="ECO:0000256" key="1">
    <source>
        <dbReference type="ARBA" id="ARBA00022491"/>
    </source>
</evidence>
<dbReference type="PANTHER" id="PTHR33388:SF1">
    <property type="entry name" value="PROTEIN SPEAR2"/>
    <property type="match status" value="1"/>
</dbReference>
<evidence type="ECO:0000313" key="5">
    <source>
        <dbReference type="EMBL" id="DAD24782.1"/>
    </source>
</evidence>
<proteinExistence type="predicted"/>
<dbReference type="EMBL" id="DUZY01000001">
    <property type="protein sequence ID" value="DAD24782.1"/>
    <property type="molecule type" value="Genomic_DNA"/>
</dbReference>
<keyword evidence="1" id="KW-0678">Repressor</keyword>